<evidence type="ECO:0000256" key="2">
    <source>
        <dbReference type="ARBA" id="ARBA00022801"/>
    </source>
</evidence>
<name>A0ABV3DNL0_9ACTN</name>
<dbReference type="Gene3D" id="1.20.1440.110">
    <property type="entry name" value="acylaminoacyl peptidase"/>
    <property type="match status" value="1"/>
</dbReference>
<proteinExistence type="inferred from homology"/>
<evidence type="ECO:0000256" key="1">
    <source>
        <dbReference type="ARBA" id="ARBA00008645"/>
    </source>
</evidence>
<dbReference type="Proteomes" id="UP001551482">
    <property type="component" value="Unassembled WGS sequence"/>
</dbReference>
<comment type="similarity">
    <text evidence="1">Belongs to the AB hydrolase superfamily.</text>
</comment>
<comment type="caution">
    <text evidence="3">The sequence shown here is derived from an EMBL/GenBank/DDBJ whole genome shotgun (WGS) entry which is preliminary data.</text>
</comment>
<dbReference type="Gene3D" id="3.40.50.1820">
    <property type="entry name" value="alpha/beta hydrolase"/>
    <property type="match status" value="1"/>
</dbReference>
<keyword evidence="4" id="KW-1185">Reference proteome</keyword>
<dbReference type="PANTHER" id="PTHR22946:SF12">
    <property type="entry name" value="CONIDIAL PIGMENT BIOSYNTHESIS PROTEIN AYG1 (AFU_ORTHOLOGUE AFUA_2G17550)"/>
    <property type="match status" value="1"/>
</dbReference>
<evidence type="ECO:0000313" key="4">
    <source>
        <dbReference type="Proteomes" id="UP001551482"/>
    </source>
</evidence>
<dbReference type="EMBL" id="JBEZFP010000085">
    <property type="protein sequence ID" value="MEU8137333.1"/>
    <property type="molecule type" value="Genomic_DNA"/>
</dbReference>
<reference evidence="3 4" key="1">
    <citation type="submission" date="2024-06" db="EMBL/GenBank/DDBJ databases">
        <title>The Natural Products Discovery Center: Release of the First 8490 Sequenced Strains for Exploring Actinobacteria Biosynthetic Diversity.</title>
        <authorList>
            <person name="Kalkreuter E."/>
            <person name="Kautsar S.A."/>
            <person name="Yang D."/>
            <person name="Bader C.D."/>
            <person name="Teijaro C.N."/>
            <person name="Fluegel L."/>
            <person name="Davis C.M."/>
            <person name="Simpson J.R."/>
            <person name="Lauterbach L."/>
            <person name="Steele A.D."/>
            <person name="Gui C."/>
            <person name="Meng S."/>
            <person name="Li G."/>
            <person name="Viehrig K."/>
            <person name="Ye F."/>
            <person name="Su P."/>
            <person name="Kiefer A.F."/>
            <person name="Nichols A."/>
            <person name="Cepeda A.J."/>
            <person name="Yan W."/>
            <person name="Fan B."/>
            <person name="Jiang Y."/>
            <person name="Adhikari A."/>
            <person name="Zheng C.-J."/>
            <person name="Schuster L."/>
            <person name="Cowan T.M."/>
            <person name="Smanski M.J."/>
            <person name="Chevrette M.G."/>
            <person name="De Carvalho L.P.S."/>
            <person name="Shen B."/>
        </authorList>
    </citation>
    <scope>NUCLEOTIDE SEQUENCE [LARGE SCALE GENOMIC DNA]</scope>
    <source>
        <strain evidence="3 4">NPDC048946</strain>
    </source>
</reference>
<dbReference type="PANTHER" id="PTHR22946">
    <property type="entry name" value="DIENELACTONE HYDROLASE DOMAIN-CONTAINING PROTEIN-RELATED"/>
    <property type="match status" value="1"/>
</dbReference>
<evidence type="ECO:0000313" key="3">
    <source>
        <dbReference type="EMBL" id="MEU8137333.1"/>
    </source>
</evidence>
<protein>
    <submittedName>
        <fullName evidence="3">Alpha/beta hydrolase</fullName>
    </submittedName>
</protein>
<gene>
    <name evidence="3" type="ORF">AB0C36_27945</name>
</gene>
<dbReference type="InterPro" id="IPR010520">
    <property type="entry name" value="FrsA-like"/>
</dbReference>
<dbReference type="GO" id="GO:0016787">
    <property type="term" value="F:hydrolase activity"/>
    <property type="evidence" value="ECO:0007669"/>
    <property type="project" value="UniProtKB-KW"/>
</dbReference>
<keyword evidence="2 3" id="KW-0378">Hydrolase</keyword>
<dbReference type="SUPFAM" id="SSF53474">
    <property type="entry name" value="alpha/beta-Hydrolases"/>
    <property type="match status" value="1"/>
</dbReference>
<dbReference type="InterPro" id="IPR050261">
    <property type="entry name" value="FrsA_esterase"/>
</dbReference>
<organism evidence="3 4">
    <name type="scientific">Streptodolium elevatio</name>
    <dbReference type="NCBI Taxonomy" id="3157996"/>
    <lineage>
        <taxon>Bacteria</taxon>
        <taxon>Bacillati</taxon>
        <taxon>Actinomycetota</taxon>
        <taxon>Actinomycetes</taxon>
        <taxon>Kitasatosporales</taxon>
        <taxon>Streptomycetaceae</taxon>
        <taxon>Streptodolium</taxon>
    </lineage>
</organism>
<dbReference type="Pfam" id="PF06500">
    <property type="entry name" value="FrsA-like"/>
    <property type="match status" value="1"/>
</dbReference>
<sequence length="393" mass="42766">MTEFEDPLFQMFAARTLGLVSRGGAETGEVAAIAGHVKPGDADSWYNAWAATASRVAAEAEDSRSRGHRRSAAEAFWRATTYFRASYQPLFGAPVDPRLKAAFARERECFARMARLARPAVVAVDVPYEDTTLPGYLCMPDDDNAASRATVVSVNGYDSNVHEMYWAHAIPATRRGYAALLVDGPGQGQPLIEQGLPLRPDWEAVVSRVVDFACTRPEVDPERIAVHGWSLGGHLAPRGVAGDSRVQALIADPGQWDMISHLPAELAQRVGDTDAAELGAYLAPAAESPVGHWKFVQRAQWVHGVDSLGELVIDMARYRISDVVDRITCSSLVVANDSDPLSAQAKQLYAELPGPKTLLRLPNGQGYDGHCQTANRSGFDRLAFDWLDEVIRA</sequence>
<dbReference type="RefSeq" id="WP_358359078.1">
    <property type="nucleotide sequence ID" value="NZ_JBEZFP010000085.1"/>
</dbReference>
<accession>A0ABV3DNL0</accession>
<dbReference type="InterPro" id="IPR029058">
    <property type="entry name" value="AB_hydrolase_fold"/>
</dbReference>